<keyword evidence="3 7" id="KW-0418">Kinase</keyword>
<dbReference type="GO" id="GO:0005524">
    <property type="term" value="F:ATP binding"/>
    <property type="evidence" value="ECO:0007669"/>
    <property type="project" value="UniProtKB-KW"/>
</dbReference>
<dbReference type="PANTHER" id="PTHR28629">
    <property type="entry name" value="TRIOKINASE/FMN CYCLASE"/>
    <property type="match status" value="1"/>
</dbReference>
<organism evidence="7 8">
    <name type="scientific">Krasilnikoviella flava</name>
    <dbReference type="NCBI Taxonomy" id="526729"/>
    <lineage>
        <taxon>Bacteria</taxon>
        <taxon>Bacillati</taxon>
        <taxon>Actinomycetota</taxon>
        <taxon>Actinomycetes</taxon>
        <taxon>Micrococcales</taxon>
        <taxon>Promicromonosporaceae</taxon>
        <taxon>Krasilnikoviella</taxon>
    </lineage>
</organism>
<dbReference type="PROSITE" id="PS51481">
    <property type="entry name" value="DHAK"/>
    <property type="match status" value="1"/>
</dbReference>
<keyword evidence="1" id="KW-0808">Transferase</keyword>
<dbReference type="AlphaFoldDB" id="A0A1T5J377"/>
<dbReference type="PROSITE" id="PS51480">
    <property type="entry name" value="DHAL"/>
    <property type="match status" value="1"/>
</dbReference>
<reference evidence="7 8" key="1">
    <citation type="submission" date="2017-02" db="EMBL/GenBank/DDBJ databases">
        <authorList>
            <person name="Peterson S.W."/>
        </authorList>
    </citation>
    <scope>NUCLEOTIDE SEQUENCE [LARGE SCALE GENOMIC DNA]</scope>
    <source>
        <strain evidence="7 8">DSM 21481</strain>
    </source>
</reference>
<evidence type="ECO:0000259" key="5">
    <source>
        <dbReference type="PROSITE" id="PS51480"/>
    </source>
</evidence>
<evidence type="ECO:0000256" key="2">
    <source>
        <dbReference type="ARBA" id="ARBA00022741"/>
    </source>
</evidence>
<dbReference type="Proteomes" id="UP000189777">
    <property type="component" value="Unassembled WGS sequence"/>
</dbReference>
<dbReference type="GO" id="GO:0004371">
    <property type="term" value="F:glycerone kinase activity"/>
    <property type="evidence" value="ECO:0007669"/>
    <property type="project" value="InterPro"/>
</dbReference>
<dbReference type="STRING" id="526729.SAMN04324258_0980"/>
<dbReference type="SUPFAM" id="SSF82549">
    <property type="entry name" value="DAK1/DegV-like"/>
    <property type="match status" value="1"/>
</dbReference>
<dbReference type="OrthoDB" id="9806345at2"/>
<dbReference type="Pfam" id="PF02733">
    <property type="entry name" value="Dak1"/>
    <property type="match status" value="1"/>
</dbReference>
<keyword evidence="8" id="KW-1185">Reference proteome</keyword>
<evidence type="ECO:0000256" key="3">
    <source>
        <dbReference type="ARBA" id="ARBA00022777"/>
    </source>
</evidence>
<dbReference type="InterPro" id="IPR050861">
    <property type="entry name" value="Dihydroxyacetone_Kinase"/>
</dbReference>
<dbReference type="RefSeq" id="WP_079571966.1">
    <property type="nucleotide sequence ID" value="NZ_FUZQ01000002.1"/>
</dbReference>
<dbReference type="FunFam" id="1.25.40.340:FF:000002">
    <property type="entry name" value="Dihydroxyacetone kinase, L subunit"/>
    <property type="match status" value="1"/>
</dbReference>
<dbReference type="FunFam" id="3.40.50.10440:FF:000001">
    <property type="entry name" value="Dihydroxyacetone kinase, DhaK subunit"/>
    <property type="match status" value="1"/>
</dbReference>
<accession>A0A1T5J377</accession>
<dbReference type="InterPro" id="IPR004007">
    <property type="entry name" value="DhaL_dom"/>
</dbReference>
<dbReference type="Gene3D" id="3.30.1180.20">
    <property type="entry name" value="Dihydroxyacetone kinase, domain 2"/>
    <property type="match status" value="1"/>
</dbReference>
<gene>
    <name evidence="7" type="ORF">SAMN04324258_0980</name>
</gene>
<evidence type="ECO:0000313" key="8">
    <source>
        <dbReference type="Proteomes" id="UP000189777"/>
    </source>
</evidence>
<evidence type="ECO:0000256" key="1">
    <source>
        <dbReference type="ARBA" id="ARBA00022679"/>
    </source>
</evidence>
<dbReference type="GO" id="GO:0019563">
    <property type="term" value="P:glycerol catabolic process"/>
    <property type="evidence" value="ECO:0007669"/>
    <property type="project" value="TreeGrafter"/>
</dbReference>
<feature type="domain" description="DhaL" evidence="5">
    <location>
        <begin position="364"/>
        <end position="566"/>
    </location>
</feature>
<dbReference type="GO" id="GO:0005829">
    <property type="term" value="C:cytosol"/>
    <property type="evidence" value="ECO:0007669"/>
    <property type="project" value="TreeGrafter"/>
</dbReference>
<dbReference type="PANTHER" id="PTHR28629:SF4">
    <property type="entry name" value="TRIOKINASE_FMN CYCLASE"/>
    <property type="match status" value="1"/>
</dbReference>
<dbReference type="NCBIfam" id="NF011049">
    <property type="entry name" value="PRK14479.1"/>
    <property type="match status" value="1"/>
</dbReference>
<dbReference type="InterPro" id="IPR004006">
    <property type="entry name" value="DhaK_dom"/>
</dbReference>
<keyword evidence="2" id="KW-0547">Nucleotide-binding</keyword>
<dbReference type="InterPro" id="IPR036117">
    <property type="entry name" value="DhaL_dom_sf"/>
</dbReference>
<evidence type="ECO:0000259" key="6">
    <source>
        <dbReference type="PROSITE" id="PS51481"/>
    </source>
</evidence>
<dbReference type="SUPFAM" id="SSF101473">
    <property type="entry name" value="DhaL-like"/>
    <property type="match status" value="1"/>
</dbReference>
<evidence type="ECO:0000313" key="7">
    <source>
        <dbReference type="EMBL" id="SKC45742.1"/>
    </source>
</evidence>
<protein>
    <submittedName>
        <fullName evidence="7">Homodimeric dihydroxyacetone kinase</fullName>
    </submittedName>
</protein>
<dbReference type="EMBL" id="FUZQ01000002">
    <property type="protein sequence ID" value="SKC45742.1"/>
    <property type="molecule type" value="Genomic_DNA"/>
</dbReference>
<evidence type="ECO:0000256" key="4">
    <source>
        <dbReference type="ARBA" id="ARBA00022840"/>
    </source>
</evidence>
<keyword evidence="4" id="KW-0067">ATP-binding</keyword>
<dbReference type="Pfam" id="PF02734">
    <property type="entry name" value="Dak2"/>
    <property type="match status" value="1"/>
</dbReference>
<sequence>MTYVHNRPEDFAREALSGLVKAHPGTLRRVPGGVARAEGTRPGKVAVVVGGGSGHYPAFAGLVGEGVADAAVCGEVFASPSTRQVLDVCRAADAGAGIWLSFGNYAGDVLNFGAAASRLRAQGVDVAVRLVTDDVASAPADRAAERRGVAGDLVVFKVAGAAAESGADLAEVDRLAGLANERTRSFGVAFDGCTLPGADSPLFSLPEGTAGWGLGIHGEPGIGEEQVPPAADLAAELVGRVLADRPGDADGRAAVLLNGLGTVKYEELFVLWDRVHDLLLEQGVTLVAPLVGEYVTSLDMAGCSLTVAWLDDELEPLWLAPATTPAFRHGGWRAAPSSSAPEAATEPEPPLVLATTAEGAAAARTVVRALHRAQEVLHAAEDELGRLDAVAGDGDHGRGMARGVDAAVGAADEALAAGADAPSVLRRAADRWADRAGGTSGALWGVGLLALADGLAADVALTGTHVADGVRAARDEVCAVGGARVGDKTLVDALDPAVEALAAAHADGATAADAWRAAVRAAREGAARTQDITARRGRSRVLGDKSLGVADPGATSLALLLAEVGAALGVSTDDVEVAAR</sequence>
<dbReference type="Gene3D" id="1.25.40.340">
    <property type="match status" value="1"/>
</dbReference>
<name>A0A1T5J377_9MICO</name>
<proteinExistence type="predicted"/>
<dbReference type="SMART" id="SM01120">
    <property type="entry name" value="Dak2"/>
    <property type="match status" value="1"/>
</dbReference>
<feature type="domain" description="DhaK" evidence="6">
    <location>
        <begin position="7"/>
        <end position="327"/>
    </location>
</feature>
<dbReference type="Gene3D" id="3.40.50.10440">
    <property type="entry name" value="Dihydroxyacetone kinase, domain 1"/>
    <property type="match status" value="1"/>
</dbReference>